<dbReference type="SMART" id="SM00530">
    <property type="entry name" value="HTH_XRE"/>
    <property type="match status" value="1"/>
</dbReference>
<dbReference type="PANTHER" id="PTHR46558">
    <property type="entry name" value="TRACRIPTIONAL REGULATORY PROTEIN-RELATED-RELATED"/>
    <property type="match status" value="1"/>
</dbReference>
<protein>
    <submittedName>
        <fullName evidence="3">Helix-turn-helix transcriptional regulator</fullName>
    </submittedName>
</protein>
<dbReference type="Proteomes" id="UP000596049">
    <property type="component" value="Chromosome"/>
</dbReference>
<keyword evidence="4" id="KW-1185">Reference proteome</keyword>
<accession>A0ABX7AUJ2</accession>
<sequence>MKKGKVNNNVRQYRRLIDLTQEEFAQKIGVHRQTIIAIEKQKYEPSIGVVLMISLVLKEPIEKLFFFHEE</sequence>
<gene>
    <name evidence="3" type="ORF">FJQ98_01615</name>
</gene>
<evidence type="ECO:0000256" key="1">
    <source>
        <dbReference type="ARBA" id="ARBA00023125"/>
    </source>
</evidence>
<dbReference type="Pfam" id="PF01381">
    <property type="entry name" value="HTH_3"/>
    <property type="match status" value="1"/>
</dbReference>
<dbReference type="PROSITE" id="PS50943">
    <property type="entry name" value="HTH_CROC1"/>
    <property type="match status" value="1"/>
</dbReference>
<dbReference type="CDD" id="cd00093">
    <property type="entry name" value="HTH_XRE"/>
    <property type="match status" value="1"/>
</dbReference>
<evidence type="ECO:0000259" key="2">
    <source>
        <dbReference type="PROSITE" id="PS50943"/>
    </source>
</evidence>
<dbReference type="Gene3D" id="1.10.260.40">
    <property type="entry name" value="lambda repressor-like DNA-binding domains"/>
    <property type="match status" value="1"/>
</dbReference>
<organism evidence="3 4">
    <name type="scientific">Lysinibacillus agricola</name>
    <dbReference type="NCBI Taxonomy" id="2590012"/>
    <lineage>
        <taxon>Bacteria</taxon>
        <taxon>Bacillati</taxon>
        <taxon>Bacillota</taxon>
        <taxon>Bacilli</taxon>
        <taxon>Bacillales</taxon>
        <taxon>Bacillaceae</taxon>
        <taxon>Lysinibacillus</taxon>
    </lineage>
</organism>
<proteinExistence type="predicted"/>
<dbReference type="SUPFAM" id="SSF47413">
    <property type="entry name" value="lambda repressor-like DNA-binding domains"/>
    <property type="match status" value="1"/>
</dbReference>
<dbReference type="InterPro" id="IPR001387">
    <property type="entry name" value="Cro/C1-type_HTH"/>
</dbReference>
<evidence type="ECO:0000313" key="3">
    <source>
        <dbReference type="EMBL" id="QQP12815.1"/>
    </source>
</evidence>
<reference evidence="3 4" key="1">
    <citation type="submission" date="2020-01" db="EMBL/GenBank/DDBJ databases">
        <authorList>
            <person name="Liu G."/>
            <person name="Liu B."/>
        </authorList>
    </citation>
    <scope>NUCLEOTIDE SEQUENCE [LARGE SCALE GENOMIC DNA]</scope>
    <source>
        <strain evidence="3 4">FJAT-51161</strain>
    </source>
</reference>
<dbReference type="EMBL" id="CP067341">
    <property type="protein sequence ID" value="QQP12815.1"/>
    <property type="molecule type" value="Genomic_DNA"/>
</dbReference>
<name>A0ABX7AUJ2_9BACI</name>
<dbReference type="InterPro" id="IPR010982">
    <property type="entry name" value="Lambda_DNA-bd_dom_sf"/>
</dbReference>
<keyword evidence="1" id="KW-0238">DNA-binding</keyword>
<dbReference type="RefSeq" id="WP_053595881.1">
    <property type="nucleotide sequence ID" value="NZ_CP067341.1"/>
</dbReference>
<evidence type="ECO:0000313" key="4">
    <source>
        <dbReference type="Proteomes" id="UP000596049"/>
    </source>
</evidence>
<dbReference type="PANTHER" id="PTHR46558:SF4">
    <property type="entry name" value="DNA-BIDING PHAGE PROTEIN"/>
    <property type="match status" value="1"/>
</dbReference>
<feature type="domain" description="HTH cro/C1-type" evidence="2">
    <location>
        <begin position="10"/>
        <end position="64"/>
    </location>
</feature>